<name>A0A1I0A7M5_9BACI</name>
<keyword evidence="3" id="KW-0804">Transcription</keyword>
<keyword evidence="2" id="KW-0805">Transcription regulation</keyword>
<evidence type="ECO:0000256" key="3">
    <source>
        <dbReference type="ARBA" id="ARBA00023163"/>
    </source>
</evidence>
<dbReference type="OrthoDB" id="9805423at2"/>
<dbReference type="PANTHER" id="PTHR43798:SF31">
    <property type="entry name" value="AB HYDROLASE SUPERFAMILY PROTEIN YCLE"/>
    <property type="match status" value="1"/>
</dbReference>
<dbReference type="Pfam" id="PF12697">
    <property type="entry name" value="Abhydrolase_6"/>
    <property type="match status" value="1"/>
</dbReference>
<dbReference type="GO" id="GO:0006355">
    <property type="term" value="P:regulation of DNA-templated transcription"/>
    <property type="evidence" value="ECO:0007669"/>
    <property type="project" value="InterPro"/>
</dbReference>
<evidence type="ECO:0000256" key="2">
    <source>
        <dbReference type="ARBA" id="ARBA00023015"/>
    </source>
</evidence>
<dbReference type="AlphaFoldDB" id="A0A1I0A7M5"/>
<evidence type="ECO:0000256" key="1">
    <source>
        <dbReference type="ARBA" id="ARBA00022801"/>
    </source>
</evidence>
<keyword evidence="6" id="KW-1185">Reference proteome</keyword>
<dbReference type="GO" id="GO:0016787">
    <property type="term" value="F:hydrolase activity"/>
    <property type="evidence" value="ECO:0007669"/>
    <property type="project" value="UniProtKB-KW"/>
</dbReference>
<dbReference type="RefSeq" id="WP_090867415.1">
    <property type="nucleotide sequence ID" value="NZ_FOHE01000003.1"/>
</dbReference>
<dbReference type="STRING" id="930131.SAMN05216389_103113"/>
<dbReference type="InterPro" id="IPR036388">
    <property type="entry name" value="WH-like_DNA-bd_sf"/>
</dbReference>
<dbReference type="SUPFAM" id="SSF46894">
    <property type="entry name" value="C-terminal effector domain of the bipartite response regulators"/>
    <property type="match status" value="1"/>
</dbReference>
<protein>
    <submittedName>
        <fullName evidence="5">Pimeloyl-ACP methyl ester carboxylesterase</fullName>
    </submittedName>
</protein>
<dbReference type="InterPro" id="IPR050266">
    <property type="entry name" value="AB_hydrolase_sf"/>
</dbReference>
<dbReference type="EMBL" id="FOHE01000003">
    <property type="protein sequence ID" value="SES90196.1"/>
    <property type="molecule type" value="Genomic_DNA"/>
</dbReference>
<reference evidence="5 6" key="1">
    <citation type="submission" date="2016-10" db="EMBL/GenBank/DDBJ databases">
        <authorList>
            <person name="de Groot N.N."/>
        </authorList>
    </citation>
    <scope>NUCLEOTIDE SEQUENCE [LARGE SCALE GENOMIC DNA]</scope>
    <source>
        <strain evidence="5 6">IBRC-M 10780</strain>
    </source>
</reference>
<dbReference type="Gene3D" id="1.10.10.10">
    <property type="entry name" value="Winged helix-like DNA-binding domain superfamily/Winged helix DNA-binding domain"/>
    <property type="match status" value="1"/>
</dbReference>
<dbReference type="Gene3D" id="3.40.50.1820">
    <property type="entry name" value="alpha/beta hydrolase"/>
    <property type="match status" value="1"/>
</dbReference>
<dbReference type="GO" id="GO:0003677">
    <property type="term" value="F:DNA binding"/>
    <property type="evidence" value="ECO:0007669"/>
    <property type="project" value="InterPro"/>
</dbReference>
<dbReference type="InterPro" id="IPR000073">
    <property type="entry name" value="AB_hydrolase_1"/>
</dbReference>
<dbReference type="PRINTS" id="PR00412">
    <property type="entry name" value="EPOXHYDRLASE"/>
</dbReference>
<dbReference type="InterPro" id="IPR029058">
    <property type="entry name" value="AB_hydrolase_fold"/>
</dbReference>
<evidence type="ECO:0000313" key="6">
    <source>
        <dbReference type="Proteomes" id="UP000198618"/>
    </source>
</evidence>
<evidence type="ECO:0000313" key="5">
    <source>
        <dbReference type="EMBL" id="SES90196.1"/>
    </source>
</evidence>
<dbReference type="GO" id="GO:0016020">
    <property type="term" value="C:membrane"/>
    <property type="evidence" value="ECO:0007669"/>
    <property type="project" value="TreeGrafter"/>
</dbReference>
<accession>A0A1I0A7M5</accession>
<feature type="domain" description="AB hydrolase-1" evidence="4">
    <location>
        <begin position="28"/>
        <end position="254"/>
    </location>
</feature>
<keyword evidence="1" id="KW-0378">Hydrolase</keyword>
<proteinExistence type="predicted"/>
<dbReference type="PANTHER" id="PTHR43798">
    <property type="entry name" value="MONOACYLGLYCEROL LIPASE"/>
    <property type="match status" value="1"/>
</dbReference>
<dbReference type="InterPro" id="IPR000639">
    <property type="entry name" value="Epox_hydrolase-like"/>
</dbReference>
<dbReference type="Proteomes" id="UP000198618">
    <property type="component" value="Unassembled WGS sequence"/>
</dbReference>
<sequence length="432" mass="50043">MKKIDLTDATIHYDIKGCSPSSEHANTIVFLHGVGLDHTEWHYLIPYLEDSYRLFTYDLRWHGLSSGTFYSDDERNWKALFIDFISLLEKEEITNYHLVGHGIGAQLGIELISSEMVKPLSYTILSTPFYYPASVAEKGIKYRTEKIKGMTGRELGAWMIPQIMETKDPEKHEHIKNSFEKARLDLYMDIFLLQANALDLEKLKKIFIPTLLLNGEMDVNYPPELTNISMKYLPNGRAKILRNASNMVHVDQPEHTAAHILEFIQEHDVKKRNTAKNLDLPYLDMLYEKIEKSMLIRIDFLTVFQMQINGVKVEGKWNQRKARELIAYVAFFGKSTKEVVCEALWPNSNKVSAQNSLRVSIHHLRKLLKDAGYKNIIHSDMQYVWIDENIDVSCDVLEAMKEKVSLPPRHLLFSDIPSDWTMNIQSQLEVSY</sequence>
<dbReference type="InterPro" id="IPR016032">
    <property type="entry name" value="Sig_transdc_resp-reg_C-effctor"/>
</dbReference>
<evidence type="ECO:0000259" key="4">
    <source>
        <dbReference type="Pfam" id="PF12697"/>
    </source>
</evidence>
<gene>
    <name evidence="5" type="ORF">SAMN05216389_103113</name>
</gene>
<organism evidence="5 6">
    <name type="scientific">Oceanobacillus limi</name>
    <dbReference type="NCBI Taxonomy" id="930131"/>
    <lineage>
        <taxon>Bacteria</taxon>
        <taxon>Bacillati</taxon>
        <taxon>Bacillota</taxon>
        <taxon>Bacilli</taxon>
        <taxon>Bacillales</taxon>
        <taxon>Bacillaceae</taxon>
        <taxon>Oceanobacillus</taxon>
    </lineage>
</organism>
<dbReference type="SUPFAM" id="SSF53474">
    <property type="entry name" value="alpha/beta-Hydrolases"/>
    <property type="match status" value="1"/>
</dbReference>